<dbReference type="Gene3D" id="1.10.150.240">
    <property type="entry name" value="Putative phosphatase, domain 2"/>
    <property type="match status" value="1"/>
</dbReference>
<evidence type="ECO:0000313" key="2">
    <source>
        <dbReference type="Proteomes" id="UP000251842"/>
    </source>
</evidence>
<protein>
    <submittedName>
        <fullName evidence="1">HAD family hydrolase</fullName>
    </submittedName>
</protein>
<dbReference type="Gene3D" id="3.40.50.1000">
    <property type="entry name" value="HAD superfamily/HAD-like"/>
    <property type="match status" value="1"/>
</dbReference>
<proteinExistence type="predicted"/>
<dbReference type="GO" id="GO:0004713">
    <property type="term" value="F:protein tyrosine kinase activity"/>
    <property type="evidence" value="ECO:0007669"/>
    <property type="project" value="TreeGrafter"/>
</dbReference>
<sequence length="216" mass="23624">MLFFDLDGTLIDSSVGVTRCIAYSLERMGHAGLPQAELLGWIGPALRVSYATLFDDPADIARAEALYHERFDREGIPEFAVYPGIPEALQALHARGERMAVVTAKNEPQARRIIESLPFGQLFEDVIGASAEGHRSHKPELIAEALHRFGIAARHCSMTGDRHMDMEGAHHHGMRAVGVLWGFGGAEELREAGADALVAHPREWLQAWSVDSAAGH</sequence>
<evidence type="ECO:0000313" key="1">
    <source>
        <dbReference type="EMBL" id="AXA83351.1"/>
    </source>
</evidence>
<dbReference type="AlphaFoldDB" id="A0A344J2U1"/>
<dbReference type="SFLD" id="SFLDS00003">
    <property type="entry name" value="Haloacid_Dehalogenase"/>
    <property type="match status" value="1"/>
</dbReference>
<dbReference type="InterPro" id="IPR023198">
    <property type="entry name" value="PGP-like_dom2"/>
</dbReference>
<dbReference type="InterPro" id="IPR050155">
    <property type="entry name" value="HAD-like_hydrolase_sf"/>
</dbReference>
<dbReference type="RefSeq" id="WP_112925573.1">
    <property type="nucleotide sequence ID" value="NZ_CP029556.1"/>
</dbReference>
<dbReference type="KEGG" id="lue:DCD74_00380"/>
<dbReference type="PANTHER" id="PTHR43434">
    <property type="entry name" value="PHOSPHOGLYCOLATE PHOSPHATASE"/>
    <property type="match status" value="1"/>
</dbReference>
<dbReference type="EMBL" id="CP029556">
    <property type="protein sequence ID" value="AXA83351.1"/>
    <property type="molecule type" value="Genomic_DNA"/>
</dbReference>
<dbReference type="FunFam" id="3.40.50.1000:FF:000022">
    <property type="entry name" value="Phosphoglycolate phosphatase"/>
    <property type="match status" value="1"/>
</dbReference>
<name>A0A344J2U1_9GAMM</name>
<dbReference type="OrthoDB" id="9792518at2"/>
<dbReference type="InterPro" id="IPR036412">
    <property type="entry name" value="HAD-like_sf"/>
</dbReference>
<dbReference type="InterPro" id="IPR041492">
    <property type="entry name" value="HAD_2"/>
</dbReference>
<gene>
    <name evidence="1" type="ORF">DCD74_00380</name>
</gene>
<dbReference type="Proteomes" id="UP000251842">
    <property type="component" value="Chromosome"/>
</dbReference>
<dbReference type="InterPro" id="IPR023214">
    <property type="entry name" value="HAD_sf"/>
</dbReference>
<reference evidence="2" key="1">
    <citation type="submission" date="2018-05" db="EMBL/GenBank/DDBJ databases">
        <title>Luteimonas pekinense sp. nov., isolated from human Meibomian gland secretions, Beijing, China.</title>
        <authorList>
            <person name="Wen T."/>
            <person name="Bai H."/>
            <person name="Lv H."/>
        </authorList>
    </citation>
    <scope>NUCLEOTIDE SEQUENCE [LARGE SCALE GENOMIC DNA]</scope>
    <source>
        <strain evidence="2">83-4</strain>
    </source>
</reference>
<accession>A0A344J2U1</accession>
<dbReference type="SFLD" id="SFLDG01129">
    <property type="entry name" value="C1.5:_HAD__Beta-PGM__Phosphata"/>
    <property type="match status" value="1"/>
</dbReference>
<dbReference type="PANTHER" id="PTHR43434:SF20">
    <property type="entry name" value="5'-NUCLEOTIDASE"/>
    <property type="match status" value="1"/>
</dbReference>
<dbReference type="GO" id="GO:0005829">
    <property type="term" value="C:cytosol"/>
    <property type="evidence" value="ECO:0007669"/>
    <property type="project" value="TreeGrafter"/>
</dbReference>
<dbReference type="GO" id="GO:0016791">
    <property type="term" value="F:phosphatase activity"/>
    <property type="evidence" value="ECO:0007669"/>
    <property type="project" value="UniProtKB-ARBA"/>
</dbReference>
<organism evidence="1 2">
    <name type="scientific">Solilutibacter oculi</name>
    <dbReference type="NCBI Taxonomy" id="2698682"/>
    <lineage>
        <taxon>Bacteria</taxon>
        <taxon>Pseudomonadati</taxon>
        <taxon>Pseudomonadota</taxon>
        <taxon>Gammaproteobacteria</taxon>
        <taxon>Lysobacterales</taxon>
        <taxon>Lysobacteraceae</taxon>
        <taxon>Solilutibacter</taxon>
    </lineage>
</organism>
<keyword evidence="2" id="KW-1185">Reference proteome</keyword>
<dbReference type="Pfam" id="PF13419">
    <property type="entry name" value="HAD_2"/>
    <property type="match status" value="1"/>
</dbReference>
<dbReference type="SUPFAM" id="SSF56784">
    <property type="entry name" value="HAD-like"/>
    <property type="match status" value="1"/>
</dbReference>
<keyword evidence="1" id="KW-0378">Hydrolase</keyword>